<protein>
    <submittedName>
        <fullName evidence="1">Response regulator receiver protein</fullName>
    </submittedName>
</protein>
<dbReference type="SUPFAM" id="SSF52172">
    <property type="entry name" value="CheY-like"/>
    <property type="match status" value="1"/>
</dbReference>
<dbReference type="AlphaFoldDB" id="A0A158E829"/>
<dbReference type="Proteomes" id="UP000054903">
    <property type="component" value="Unassembled WGS sequence"/>
</dbReference>
<evidence type="ECO:0000313" key="1">
    <source>
        <dbReference type="EMBL" id="SAL02923.1"/>
    </source>
</evidence>
<reference evidence="1" key="1">
    <citation type="submission" date="2016-01" db="EMBL/GenBank/DDBJ databases">
        <authorList>
            <person name="Peeters C."/>
        </authorList>
    </citation>
    <scope>NUCLEOTIDE SEQUENCE</scope>
    <source>
        <strain evidence="1">LMG 29320</strain>
    </source>
</reference>
<keyword evidence="2" id="KW-1185">Reference proteome</keyword>
<gene>
    <name evidence="1" type="ORF">AWB77_06659</name>
</gene>
<evidence type="ECO:0000313" key="2">
    <source>
        <dbReference type="Proteomes" id="UP000054903"/>
    </source>
</evidence>
<dbReference type="Gene3D" id="3.40.50.2300">
    <property type="match status" value="1"/>
</dbReference>
<organism evidence="1 2">
    <name type="scientific">Caballeronia fortuita</name>
    <dbReference type="NCBI Taxonomy" id="1777138"/>
    <lineage>
        <taxon>Bacteria</taxon>
        <taxon>Pseudomonadati</taxon>
        <taxon>Pseudomonadota</taxon>
        <taxon>Betaproteobacteria</taxon>
        <taxon>Burkholderiales</taxon>
        <taxon>Burkholderiaceae</taxon>
        <taxon>Caballeronia</taxon>
    </lineage>
</organism>
<dbReference type="STRING" id="1777138.AWB77_06659"/>
<comment type="caution">
    <text evidence="1">The sequence shown here is derived from an EMBL/GenBank/DDBJ whole genome shotgun (WGS) entry which is preliminary data.</text>
</comment>
<dbReference type="InterPro" id="IPR011006">
    <property type="entry name" value="CheY-like_superfamily"/>
</dbReference>
<proteinExistence type="predicted"/>
<sequence>MRSSPCRADMEDRSYDICTDRCEIWNPLTMALAGPRRVLIVHSESNVGDSFALLLAMRGFEAVQIGDAPSAAQLTRRWRPQVLFVDTLIGEPHDHALARMLREVLMADKAEGDVELLIALAADADRDPRDALHAAGYDGFCRTPCPVWWMFDVLKCFYAH</sequence>
<accession>A0A158E829</accession>
<dbReference type="EMBL" id="FCNX02000028">
    <property type="protein sequence ID" value="SAL02923.1"/>
    <property type="molecule type" value="Genomic_DNA"/>
</dbReference>
<name>A0A158E829_9BURK</name>